<comment type="catalytic activity">
    <reaction evidence="8 9 10">
        <text>2-[(2R,5Z)-2-carboxy-4-methylthiazol-5(2H)-ylidene]ethyl phosphate + 4-amino-2-methyl-5-(diphosphooxymethyl)pyrimidine + 2 H(+) = thiamine phosphate + CO2 + diphosphate</text>
        <dbReference type="Rhea" id="RHEA:47844"/>
        <dbReference type="ChEBI" id="CHEBI:15378"/>
        <dbReference type="ChEBI" id="CHEBI:16526"/>
        <dbReference type="ChEBI" id="CHEBI:33019"/>
        <dbReference type="ChEBI" id="CHEBI:37575"/>
        <dbReference type="ChEBI" id="CHEBI:57841"/>
        <dbReference type="ChEBI" id="CHEBI:62899"/>
        <dbReference type="EC" id="2.5.1.3"/>
    </reaction>
</comment>
<evidence type="ECO:0000256" key="2">
    <source>
        <dbReference type="ARBA" id="ARBA00022679"/>
    </source>
</evidence>
<reference evidence="14" key="1">
    <citation type="submission" date="2016-10" db="EMBL/GenBank/DDBJ databases">
        <authorList>
            <person name="Varghese N."/>
            <person name="Submissions S."/>
        </authorList>
    </citation>
    <scope>NUCLEOTIDE SEQUENCE [LARGE SCALE GENOMIC DNA]</scope>
    <source>
        <strain evidence="14">ATCC 700379</strain>
    </source>
</reference>
<evidence type="ECO:0000256" key="4">
    <source>
        <dbReference type="ARBA" id="ARBA00022842"/>
    </source>
</evidence>
<evidence type="ECO:0000256" key="5">
    <source>
        <dbReference type="ARBA" id="ARBA00022977"/>
    </source>
</evidence>
<evidence type="ECO:0000256" key="7">
    <source>
        <dbReference type="ARBA" id="ARBA00047851"/>
    </source>
</evidence>
<keyword evidence="14" id="KW-1185">Reference proteome</keyword>
<protein>
    <recommendedName>
        <fullName evidence="9">Thiamine-phosphate synthase</fullName>
        <shortName evidence="9">TP synthase</shortName>
        <shortName evidence="9">TPS</shortName>
        <ecNumber evidence="9">2.5.1.3</ecNumber>
    </recommendedName>
    <alternativeName>
        <fullName evidence="9">Thiamine-phosphate pyrophosphorylase</fullName>
        <shortName evidence="9">TMP pyrophosphorylase</shortName>
        <shortName evidence="9">TMP-PPase</shortName>
    </alternativeName>
</protein>
<organism evidence="13 14">
    <name type="scientific">Sporolactobacillus nakayamae</name>
    <dbReference type="NCBI Taxonomy" id="269670"/>
    <lineage>
        <taxon>Bacteria</taxon>
        <taxon>Bacillati</taxon>
        <taxon>Bacillota</taxon>
        <taxon>Bacilli</taxon>
        <taxon>Bacillales</taxon>
        <taxon>Sporolactobacillaceae</taxon>
        <taxon>Sporolactobacillus</taxon>
    </lineage>
</organism>
<evidence type="ECO:0000256" key="1">
    <source>
        <dbReference type="ARBA" id="ARBA00005165"/>
    </source>
</evidence>
<dbReference type="HAMAP" id="MF_00097">
    <property type="entry name" value="TMP_synthase"/>
    <property type="match status" value="1"/>
</dbReference>
<dbReference type="RefSeq" id="WP_093674783.1">
    <property type="nucleotide sequence ID" value="NZ_FOOY01000038.1"/>
</dbReference>
<feature type="binding site" evidence="9">
    <location>
        <begin position="43"/>
        <end position="47"/>
    </location>
    <ligand>
        <name>4-amino-2-methyl-5-(diphosphooxymethyl)pyrimidine</name>
        <dbReference type="ChEBI" id="CHEBI:57841"/>
    </ligand>
</feature>
<proteinExistence type="inferred from homology"/>
<comment type="function">
    <text evidence="9">Condenses 4-methyl-5-(beta-hydroxyethyl)thiazole monophosphate (THZ-P) and 2-methyl-4-amino-5-hydroxymethyl pyrimidine pyrophosphate (HMP-PP) to form thiamine monophosphate (TMP).</text>
</comment>
<evidence type="ECO:0000313" key="14">
    <source>
        <dbReference type="Proteomes" id="UP000198752"/>
    </source>
</evidence>
<dbReference type="GO" id="GO:0004789">
    <property type="term" value="F:thiamine-phosphate diphosphorylase activity"/>
    <property type="evidence" value="ECO:0007669"/>
    <property type="project" value="UniProtKB-UniRule"/>
</dbReference>
<comment type="similarity">
    <text evidence="9 10">Belongs to the thiamine-phosphate synthase family.</text>
</comment>
<dbReference type="GO" id="GO:0009228">
    <property type="term" value="P:thiamine biosynthetic process"/>
    <property type="evidence" value="ECO:0007669"/>
    <property type="project" value="UniProtKB-KW"/>
</dbReference>
<evidence type="ECO:0000256" key="3">
    <source>
        <dbReference type="ARBA" id="ARBA00022723"/>
    </source>
</evidence>
<feature type="binding site" evidence="9">
    <location>
        <position position="79"/>
    </location>
    <ligand>
        <name>Mg(2+)</name>
        <dbReference type="ChEBI" id="CHEBI:18420"/>
    </ligand>
</feature>
<feature type="binding site" evidence="9">
    <location>
        <begin position="143"/>
        <end position="145"/>
    </location>
    <ligand>
        <name>2-[(2R,5Z)-2-carboxy-4-methylthiazol-5(2H)-ylidene]ethyl phosphate</name>
        <dbReference type="ChEBI" id="CHEBI:62899"/>
    </ligand>
</feature>
<dbReference type="GO" id="GO:0009229">
    <property type="term" value="P:thiamine diphosphate biosynthetic process"/>
    <property type="evidence" value="ECO:0007669"/>
    <property type="project" value="UniProtKB-UniRule"/>
</dbReference>
<comment type="catalytic activity">
    <reaction evidence="7 9 10">
        <text>2-(2-carboxy-4-methylthiazol-5-yl)ethyl phosphate + 4-amino-2-methyl-5-(diphosphooxymethyl)pyrimidine + 2 H(+) = thiamine phosphate + CO2 + diphosphate</text>
        <dbReference type="Rhea" id="RHEA:47848"/>
        <dbReference type="ChEBI" id="CHEBI:15378"/>
        <dbReference type="ChEBI" id="CHEBI:16526"/>
        <dbReference type="ChEBI" id="CHEBI:33019"/>
        <dbReference type="ChEBI" id="CHEBI:37575"/>
        <dbReference type="ChEBI" id="CHEBI:57841"/>
        <dbReference type="ChEBI" id="CHEBI:62890"/>
        <dbReference type="EC" id="2.5.1.3"/>
    </reaction>
</comment>
<feature type="binding site" evidence="9">
    <location>
        <position position="117"/>
    </location>
    <ligand>
        <name>4-amino-2-methyl-5-(diphosphooxymethyl)pyrimidine</name>
        <dbReference type="ChEBI" id="CHEBI:57841"/>
    </ligand>
</feature>
<evidence type="ECO:0000256" key="6">
    <source>
        <dbReference type="ARBA" id="ARBA00047334"/>
    </source>
</evidence>
<dbReference type="EC" id="2.5.1.3" evidence="9"/>
<comment type="catalytic activity">
    <reaction evidence="6 9 10">
        <text>4-methyl-5-(2-phosphooxyethyl)-thiazole + 4-amino-2-methyl-5-(diphosphooxymethyl)pyrimidine + H(+) = thiamine phosphate + diphosphate</text>
        <dbReference type="Rhea" id="RHEA:22328"/>
        <dbReference type="ChEBI" id="CHEBI:15378"/>
        <dbReference type="ChEBI" id="CHEBI:33019"/>
        <dbReference type="ChEBI" id="CHEBI:37575"/>
        <dbReference type="ChEBI" id="CHEBI:57841"/>
        <dbReference type="ChEBI" id="CHEBI:58296"/>
        <dbReference type="EC" id="2.5.1.3"/>
    </reaction>
</comment>
<dbReference type="Pfam" id="PF02581">
    <property type="entry name" value="TMP-TENI"/>
    <property type="match status" value="1"/>
</dbReference>
<comment type="cofactor">
    <cofactor evidence="9">
        <name>Mg(2+)</name>
        <dbReference type="ChEBI" id="CHEBI:18420"/>
    </cofactor>
    <text evidence="9">Binds 1 Mg(2+) ion per subunit.</text>
</comment>
<feature type="binding site" evidence="9">
    <location>
        <position position="146"/>
    </location>
    <ligand>
        <name>4-amino-2-methyl-5-(diphosphooxymethyl)pyrimidine</name>
        <dbReference type="ChEBI" id="CHEBI:57841"/>
    </ligand>
</feature>
<dbReference type="PANTHER" id="PTHR20857:SF15">
    <property type="entry name" value="THIAMINE-PHOSPHATE SYNTHASE"/>
    <property type="match status" value="1"/>
</dbReference>
<dbReference type="Gene3D" id="3.20.20.70">
    <property type="entry name" value="Aldolase class I"/>
    <property type="match status" value="1"/>
</dbReference>
<dbReference type="CDD" id="cd00564">
    <property type="entry name" value="TMP_TenI"/>
    <property type="match status" value="1"/>
</dbReference>
<dbReference type="PANTHER" id="PTHR20857">
    <property type="entry name" value="THIAMINE-PHOSPHATE PYROPHOSPHORYLASE"/>
    <property type="match status" value="1"/>
</dbReference>
<dbReference type="InterPro" id="IPR013785">
    <property type="entry name" value="Aldolase_TIM"/>
</dbReference>
<keyword evidence="3 9" id="KW-0479">Metal-binding</keyword>
<gene>
    <name evidence="9" type="primary">thiE</name>
    <name evidence="13" type="ORF">SAMN02982927_03473</name>
</gene>
<dbReference type="FunFam" id="3.20.20.70:FF:000096">
    <property type="entry name" value="Thiamine-phosphate synthase"/>
    <property type="match status" value="1"/>
</dbReference>
<dbReference type="SUPFAM" id="SSF51391">
    <property type="entry name" value="Thiamin phosphate synthase"/>
    <property type="match status" value="1"/>
</dbReference>
<feature type="binding site" evidence="9">
    <location>
        <position position="78"/>
    </location>
    <ligand>
        <name>4-amino-2-methyl-5-(diphosphooxymethyl)pyrimidine</name>
        <dbReference type="ChEBI" id="CHEBI:57841"/>
    </ligand>
</feature>
<name>A0A1I2WA04_9BACL</name>
<evidence type="ECO:0000313" key="13">
    <source>
        <dbReference type="EMBL" id="SFG98244.1"/>
    </source>
</evidence>
<comment type="pathway">
    <text evidence="1 9 11">Cofactor biosynthesis; thiamine diphosphate biosynthesis; thiamine phosphate from 4-amino-2-methyl-5-diphosphomethylpyrimidine and 4-methyl-5-(2-phosphoethyl)-thiazole: step 1/1.</text>
</comment>
<evidence type="ECO:0000256" key="8">
    <source>
        <dbReference type="ARBA" id="ARBA00047883"/>
    </source>
</evidence>
<sequence>MTSDKDLKHVLSLYFVMGSQDVGLYDPLTTLEIALKAGITCYQWREKGAESLTGSERFAFAKAARHLCQTYHVPFFVDDDVSLALELNADGVHVGQKDEIAREVRQKIGPAMWLGVSAHSVEEANRALVDGADYIGVGPYKPTQSKADAESPLGDTLIRTLAEMNYPLPMVAIGGVTPADVPTICSAGAAGVAVISAISKAADPAMAVERFLSQSNDF</sequence>
<dbReference type="Proteomes" id="UP000198752">
    <property type="component" value="Unassembled WGS sequence"/>
</dbReference>
<keyword evidence="5 9" id="KW-0784">Thiamine biosynthesis</keyword>
<dbReference type="InterPro" id="IPR022998">
    <property type="entry name" value="ThiamineP_synth_TenI"/>
</dbReference>
<evidence type="ECO:0000259" key="12">
    <source>
        <dbReference type="Pfam" id="PF02581"/>
    </source>
</evidence>
<feature type="binding site" evidence="9">
    <location>
        <begin position="195"/>
        <end position="196"/>
    </location>
    <ligand>
        <name>2-[(2R,5Z)-2-carboxy-4-methylthiazol-5(2H)-ylidene]ethyl phosphate</name>
        <dbReference type="ChEBI" id="CHEBI:62899"/>
    </ligand>
</feature>
<keyword evidence="4 9" id="KW-0460">Magnesium</keyword>
<feature type="binding site" evidence="9">
    <location>
        <position position="175"/>
    </location>
    <ligand>
        <name>2-[(2R,5Z)-2-carboxy-4-methylthiazol-5(2H)-ylidene]ethyl phosphate</name>
        <dbReference type="ChEBI" id="CHEBI:62899"/>
    </ligand>
</feature>
<dbReference type="GO" id="GO:0005737">
    <property type="term" value="C:cytoplasm"/>
    <property type="evidence" value="ECO:0007669"/>
    <property type="project" value="TreeGrafter"/>
</dbReference>
<evidence type="ECO:0000256" key="11">
    <source>
        <dbReference type="RuleBase" id="RU004253"/>
    </source>
</evidence>
<dbReference type="STRING" id="269670.SAMN02982927_03473"/>
<evidence type="ECO:0000256" key="10">
    <source>
        <dbReference type="RuleBase" id="RU003826"/>
    </source>
</evidence>
<dbReference type="InterPro" id="IPR036206">
    <property type="entry name" value="ThiamineP_synth_sf"/>
</dbReference>
<feature type="binding site" evidence="9">
    <location>
        <position position="98"/>
    </location>
    <ligand>
        <name>Mg(2+)</name>
        <dbReference type="ChEBI" id="CHEBI:18420"/>
    </ligand>
</feature>
<feature type="domain" description="Thiamine phosphate synthase/TenI" evidence="12">
    <location>
        <begin position="13"/>
        <end position="198"/>
    </location>
</feature>
<dbReference type="GO" id="GO:0000287">
    <property type="term" value="F:magnesium ion binding"/>
    <property type="evidence" value="ECO:0007669"/>
    <property type="project" value="UniProtKB-UniRule"/>
</dbReference>
<evidence type="ECO:0000256" key="9">
    <source>
        <dbReference type="HAMAP-Rule" id="MF_00097"/>
    </source>
</evidence>
<accession>A0A1I2WA04</accession>
<dbReference type="NCBIfam" id="TIGR00693">
    <property type="entry name" value="thiE"/>
    <property type="match status" value="1"/>
</dbReference>
<dbReference type="UniPathway" id="UPA00060">
    <property type="reaction ID" value="UER00141"/>
</dbReference>
<keyword evidence="2 9" id="KW-0808">Transferase</keyword>
<dbReference type="InterPro" id="IPR034291">
    <property type="entry name" value="TMP_synthase"/>
</dbReference>
<dbReference type="AlphaFoldDB" id="A0A1I2WA04"/>
<dbReference type="OrthoDB" id="9812206at2"/>
<dbReference type="EMBL" id="FOOY01000038">
    <property type="protein sequence ID" value="SFG98244.1"/>
    <property type="molecule type" value="Genomic_DNA"/>
</dbReference>